<dbReference type="AlphaFoldDB" id="A0AA46U7A9"/>
<evidence type="ECO:0000313" key="3">
    <source>
        <dbReference type="Proteomes" id="UP001156216"/>
    </source>
</evidence>
<sequence length="162" mass="19401">MMDTDHLEVEQLQQYLDKARNEVRSDIKMYKSQLEKNYLDFFNWHADDLYKACYMDNQYRIIQQKIDTAETPRDIEAYLKRCTLYLEEDLLSGPLVRRSTSPISNMALSLEIECKQKLLKDFRNLNRFLQSETVGEKIMSQEKTRREAIPRLEKKKTGPRLR</sequence>
<name>A0AA46U7A9_BACT4</name>
<dbReference type="RefSeq" id="WP_008760259.1">
    <property type="nucleotide sequence ID" value="NZ_CP083681.1"/>
</dbReference>
<organism evidence="2 3">
    <name type="scientific">Bacteroides thetaiotaomicron</name>
    <dbReference type="NCBI Taxonomy" id="818"/>
    <lineage>
        <taxon>Bacteria</taxon>
        <taxon>Pseudomonadati</taxon>
        <taxon>Bacteroidota</taxon>
        <taxon>Bacteroidia</taxon>
        <taxon>Bacteroidales</taxon>
        <taxon>Bacteroidaceae</taxon>
        <taxon>Bacteroides</taxon>
    </lineage>
</organism>
<gene>
    <name evidence="2" type="ORF">KQP59_14775</name>
</gene>
<reference evidence="2" key="1">
    <citation type="submission" date="2021-06" db="EMBL/GenBank/DDBJ databases">
        <title>Interrogation of the integrated mobile genetic elements in gut-associated Bacteroides with a consensus prediction approach.</title>
        <authorList>
            <person name="Campbell D.E."/>
            <person name="Leigh J.R."/>
            <person name="Kim T."/>
            <person name="England W."/>
            <person name="Whitaker R.J."/>
            <person name="Degnan P.H."/>
        </authorList>
    </citation>
    <scope>NUCLEOTIDE SEQUENCE</scope>
    <source>
        <strain evidence="2">VPI-BTDOT2</strain>
    </source>
</reference>
<dbReference type="Proteomes" id="UP001156216">
    <property type="component" value="Chromosome"/>
</dbReference>
<dbReference type="EMBL" id="CP083681">
    <property type="protein sequence ID" value="UYU69552.1"/>
    <property type="molecule type" value="Genomic_DNA"/>
</dbReference>
<protein>
    <submittedName>
        <fullName evidence="2">Uncharacterized protein</fullName>
    </submittedName>
</protein>
<evidence type="ECO:0000313" key="2">
    <source>
        <dbReference type="EMBL" id="UYU69552.1"/>
    </source>
</evidence>
<accession>A0AA46U7A9</accession>
<feature type="compositionally biased region" description="Basic and acidic residues" evidence="1">
    <location>
        <begin position="139"/>
        <end position="156"/>
    </location>
</feature>
<evidence type="ECO:0000256" key="1">
    <source>
        <dbReference type="SAM" id="MobiDB-lite"/>
    </source>
</evidence>
<feature type="region of interest" description="Disordered" evidence="1">
    <location>
        <begin position="139"/>
        <end position="162"/>
    </location>
</feature>
<proteinExistence type="predicted"/>